<name>A0A5C5ZLV4_9BACT</name>
<dbReference type="Pfam" id="PF00501">
    <property type="entry name" value="AMP-binding"/>
    <property type="match status" value="1"/>
</dbReference>
<dbReference type="PANTHER" id="PTHR43767:SF1">
    <property type="entry name" value="NONRIBOSOMAL PEPTIDE SYNTHASE PES1 (EUROFUNG)-RELATED"/>
    <property type="match status" value="1"/>
</dbReference>
<dbReference type="PANTHER" id="PTHR43767">
    <property type="entry name" value="LONG-CHAIN-FATTY-ACID--COA LIGASE"/>
    <property type="match status" value="1"/>
</dbReference>
<dbReference type="InterPro" id="IPR020845">
    <property type="entry name" value="AMP-binding_CS"/>
</dbReference>
<keyword evidence="4" id="KW-1185">Reference proteome</keyword>
<keyword evidence="3" id="KW-0436">Ligase</keyword>
<dbReference type="NCBIfam" id="NF006754">
    <property type="entry name" value="PRK09274.1"/>
    <property type="match status" value="1"/>
</dbReference>
<dbReference type="EC" id="6.2.1.3" evidence="3"/>
<dbReference type="PROSITE" id="PS00455">
    <property type="entry name" value="AMP_BINDING"/>
    <property type="match status" value="1"/>
</dbReference>
<proteinExistence type="predicted"/>
<dbReference type="SUPFAM" id="SSF56801">
    <property type="entry name" value="Acetyl-CoA synthetase-like"/>
    <property type="match status" value="1"/>
</dbReference>
<organism evidence="3 4">
    <name type="scientific">Pseudobythopirellula maris</name>
    <dbReference type="NCBI Taxonomy" id="2527991"/>
    <lineage>
        <taxon>Bacteria</taxon>
        <taxon>Pseudomonadati</taxon>
        <taxon>Planctomycetota</taxon>
        <taxon>Planctomycetia</taxon>
        <taxon>Pirellulales</taxon>
        <taxon>Lacipirellulaceae</taxon>
        <taxon>Pseudobythopirellula</taxon>
    </lineage>
</organism>
<evidence type="ECO:0000313" key="3">
    <source>
        <dbReference type="EMBL" id="TWT88432.1"/>
    </source>
</evidence>
<dbReference type="InterPro" id="IPR000873">
    <property type="entry name" value="AMP-dep_synth/lig_dom"/>
</dbReference>
<dbReference type="Proteomes" id="UP000315440">
    <property type="component" value="Unassembled WGS sequence"/>
</dbReference>
<sequence>MGPLATIAGMHPGEFTPEVRPSVSQDAAGPLPEAGPPRVNVADRLAETALRKPGEIALVAYDGRSRCDGRRVRRRAEEYTACGVRYSTITFGELDRQASLLAHGLVSMGVRPGTRIALLVKPGVEFVALVFALLRSGATMVLVDAGLGKRNVVRCLASTEPEGFVAIPAGQLLRSVFKKRFEKAWLNVTVGAPLGLGLGGVSLGTLRHFGETSAPSPLGAARPGGAIALPNTAASDTAAIVFTSGSTGAPKGVLYRHETFTTQADEIQRQYQLGATEGDEENAAKPVDLSCFPLFGLFNVASGVTTVLPEMDFSRPASCDPSKVIAAANDWRATQAFASPSVWDRLSRHAEECGLREDGEFSQIPTLRKAFSCGAPVPARTIRRVLGKLALDAVLHTPYGATEALPLSTISSTEILGETADKTDRGVGVCVGRRFPSIEWRVIRLSDTPLATIGETAALPPGEIGELMVRGPQVSRGYVGDDSYRHNALALVHDGETVWRRMGDLGYLDGPPDSPNTRFWFCGRKSHRVVTAEGTLYTVPTESVFNTAPMVGRTALVGLGPLGEQTPVLVYEPVGLKSALTKKDYKTLDALYEAIEESLRNLVRANPHLDGIRHFLRCDALPVDIRHNSKIFREKLAVWAKRQLRGKL</sequence>
<evidence type="ECO:0000259" key="2">
    <source>
        <dbReference type="Pfam" id="PF00501"/>
    </source>
</evidence>
<comment type="caution">
    <text evidence="3">The sequence shown here is derived from an EMBL/GenBank/DDBJ whole genome shotgun (WGS) entry which is preliminary data.</text>
</comment>
<protein>
    <submittedName>
        <fullName evidence="3">Long-chain-fatty-acid--CoA ligase</fullName>
        <ecNumber evidence="3">6.2.1.3</ecNumber>
    </submittedName>
</protein>
<reference evidence="3 4" key="1">
    <citation type="submission" date="2019-02" db="EMBL/GenBank/DDBJ databases">
        <title>Deep-cultivation of Planctomycetes and their phenomic and genomic characterization uncovers novel biology.</title>
        <authorList>
            <person name="Wiegand S."/>
            <person name="Jogler M."/>
            <person name="Boedeker C."/>
            <person name="Pinto D."/>
            <person name="Vollmers J."/>
            <person name="Rivas-Marin E."/>
            <person name="Kohn T."/>
            <person name="Peeters S.H."/>
            <person name="Heuer A."/>
            <person name="Rast P."/>
            <person name="Oberbeckmann S."/>
            <person name="Bunk B."/>
            <person name="Jeske O."/>
            <person name="Meyerdierks A."/>
            <person name="Storesund J.E."/>
            <person name="Kallscheuer N."/>
            <person name="Luecker S."/>
            <person name="Lage O.M."/>
            <person name="Pohl T."/>
            <person name="Merkel B.J."/>
            <person name="Hornburger P."/>
            <person name="Mueller R.-W."/>
            <person name="Bruemmer F."/>
            <person name="Labrenz M."/>
            <person name="Spormann A.M."/>
            <person name="Op Den Camp H."/>
            <person name="Overmann J."/>
            <person name="Amann R."/>
            <person name="Jetten M.S.M."/>
            <person name="Mascher T."/>
            <person name="Medema M.H."/>
            <person name="Devos D.P."/>
            <person name="Kaster A.-K."/>
            <person name="Ovreas L."/>
            <person name="Rohde M."/>
            <person name="Galperin M.Y."/>
            <person name="Jogler C."/>
        </authorList>
    </citation>
    <scope>NUCLEOTIDE SEQUENCE [LARGE SCALE GENOMIC DNA]</scope>
    <source>
        <strain evidence="3 4">Mal64</strain>
    </source>
</reference>
<evidence type="ECO:0000256" key="1">
    <source>
        <dbReference type="SAM" id="MobiDB-lite"/>
    </source>
</evidence>
<feature type="region of interest" description="Disordered" evidence="1">
    <location>
        <begin position="1"/>
        <end position="38"/>
    </location>
</feature>
<gene>
    <name evidence="3" type="primary">lcfB</name>
    <name evidence="3" type="ORF">Mal64_19130</name>
</gene>
<dbReference type="EMBL" id="SJPQ01000002">
    <property type="protein sequence ID" value="TWT88432.1"/>
    <property type="molecule type" value="Genomic_DNA"/>
</dbReference>
<accession>A0A5C5ZLV4</accession>
<evidence type="ECO:0000313" key="4">
    <source>
        <dbReference type="Proteomes" id="UP000315440"/>
    </source>
</evidence>
<dbReference type="InterPro" id="IPR042099">
    <property type="entry name" value="ANL_N_sf"/>
</dbReference>
<dbReference type="InterPro" id="IPR050237">
    <property type="entry name" value="ATP-dep_AMP-bd_enzyme"/>
</dbReference>
<dbReference type="AlphaFoldDB" id="A0A5C5ZLV4"/>
<feature type="domain" description="AMP-dependent synthetase/ligase" evidence="2">
    <location>
        <begin position="74"/>
        <end position="478"/>
    </location>
</feature>
<dbReference type="Gene3D" id="3.40.50.12780">
    <property type="entry name" value="N-terminal domain of ligase-like"/>
    <property type="match status" value="1"/>
</dbReference>
<dbReference type="GO" id="GO:0004467">
    <property type="term" value="F:long-chain fatty acid-CoA ligase activity"/>
    <property type="evidence" value="ECO:0007669"/>
    <property type="project" value="UniProtKB-EC"/>
</dbReference>